<organism evidence="1 2">
    <name type="scientific">Coniosporium uncinatum</name>
    <dbReference type="NCBI Taxonomy" id="93489"/>
    <lineage>
        <taxon>Eukaryota</taxon>
        <taxon>Fungi</taxon>
        <taxon>Dikarya</taxon>
        <taxon>Ascomycota</taxon>
        <taxon>Pezizomycotina</taxon>
        <taxon>Dothideomycetes</taxon>
        <taxon>Dothideomycetes incertae sedis</taxon>
        <taxon>Coniosporium</taxon>
    </lineage>
</organism>
<keyword evidence="2" id="KW-1185">Reference proteome</keyword>
<reference evidence="1" key="1">
    <citation type="submission" date="2024-09" db="EMBL/GenBank/DDBJ databases">
        <title>Black Yeasts Isolated from many extreme environments.</title>
        <authorList>
            <person name="Coleine C."/>
            <person name="Stajich J.E."/>
            <person name="Selbmann L."/>
        </authorList>
    </citation>
    <scope>NUCLEOTIDE SEQUENCE</scope>
    <source>
        <strain evidence="1">CCFEE 5737</strain>
    </source>
</reference>
<dbReference type="Proteomes" id="UP001186974">
    <property type="component" value="Unassembled WGS sequence"/>
</dbReference>
<feature type="non-terminal residue" evidence="1">
    <location>
        <position position="59"/>
    </location>
</feature>
<comment type="caution">
    <text evidence="1">The sequence shown here is derived from an EMBL/GenBank/DDBJ whole genome shotgun (WGS) entry which is preliminary data.</text>
</comment>
<dbReference type="EMBL" id="JAWDJW010001371">
    <property type="protein sequence ID" value="KAK3079109.1"/>
    <property type="molecule type" value="Genomic_DNA"/>
</dbReference>
<protein>
    <submittedName>
        <fullName evidence="1">Uncharacterized protein</fullName>
    </submittedName>
</protein>
<gene>
    <name evidence="1" type="ORF">LTS18_005721</name>
</gene>
<name>A0ACC3DQV3_9PEZI</name>
<sequence>MTPQPLAPTDTFFSVSAASAKAEQAPRSSIDAIASLVEETNHLNIGSTFLTTPAEAVIL</sequence>
<evidence type="ECO:0000313" key="2">
    <source>
        <dbReference type="Proteomes" id="UP001186974"/>
    </source>
</evidence>
<proteinExistence type="predicted"/>
<evidence type="ECO:0000313" key="1">
    <source>
        <dbReference type="EMBL" id="KAK3079109.1"/>
    </source>
</evidence>
<accession>A0ACC3DQV3</accession>